<dbReference type="RefSeq" id="WP_204399887.1">
    <property type="nucleotide sequence ID" value="NZ_JAFBEE010000001.1"/>
</dbReference>
<dbReference type="Proteomes" id="UP001314796">
    <property type="component" value="Unassembled WGS sequence"/>
</dbReference>
<proteinExistence type="predicted"/>
<dbReference type="EMBL" id="JAFBEE010000001">
    <property type="protein sequence ID" value="MBM7613598.1"/>
    <property type="molecule type" value="Genomic_DNA"/>
</dbReference>
<feature type="transmembrane region" description="Helical" evidence="1">
    <location>
        <begin position="12"/>
        <end position="32"/>
    </location>
</feature>
<reference evidence="2 3" key="1">
    <citation type="submission" date="2021-01" db="EMBL/GenBank/DDBJ databases">
        <title>Genomic Encyclopedia of Type Strains, Phase IV (KMG-IV): sequencing the most valuable type-strain genomes for metagenomic binning, comparative biology and taxonomic classification.</title>
        <authorList>
            <person name="Goeker M."/>
        </authorList>
    </citation>
    <scope>NUCLEOTIDE SEQUENCE [LARGE SCALE GENOMIC DNA]</scope>
    <source>
        <strain evidence="2 3">DSM 25890</strain>
    </source>
</reference>
<feature type="transmembrane region" description="Helical" evidence="1">
    <location>
        <begin position="258"/>
        <end position="275"/>
    </location>
</feature>
<evidence type="ECO:0008006" key="4">
    <source>
        <dbReference type="Google" id="ProtNLM"/>
    </source>
</evidence>
<comment type="caution">
    <text evidence="2">The sequence shown here is derived from an EMBL/GenBank/DDBJ whole genome shotgun (WGS) entry which is preliminary data.</text>
</comment>
<keyword evidence="1" id="KW-0812">Transmembrane</keyword>
<evidence type="ECO:0000313" key="2">
    <source>
        <dbReference type="EMBL" id="MBM7613598.1"/>
    </source>
</evidence>
<evidence type="ECO:0000256" key="1">
    <source>
        <dbReference type="SAM" id="Phobius"/>
    </source>
</evidence>
<feature type="transmembrane region" description="Helical" evidence="1">
    <location>
        <begin position="295"/>
        <end position="317"/>
    </location>
</feature>
<name>A0ABS2NL06_9FIRM</name>
<accession>A0ABS2NL06</accession>
<sequence length="321" mass="37357">MKELLQENLSGGLFILVAISLVVTLGITKLNAHIRKRRYLIRRNPVRIYRQIYSKLCNFRLLEKFLDSIALRISVLNDDSYETNQEKAVIALILLALVIIINFTIVLPNVQIVWYLYLFYMMLGGVFLLCVLYTLELMLRMHFTKLLPNTYKILNSRFTTEGDILKAIDRSLIDVNPTIRREMVRIRNVLRKNDPSKIDETFSLMEKIYNNEYFTLLLNLIQQAYYKGGRDSVKQQFEIVTEEILIDIENKKDLALTSRMYVVIALFLPLGVNWLENFNDKALGEASLDFYSSPIGVSFKILLLTSMLIYIVSLLFLERTA</sequence>
<keyword evidence="3" id="KW-1185">Reference proteome</keyword>
<keyword evidence="1" id="KW-0472">Membrane</keyword>
<gene>
    <name evidence="2" type="ORF">JOC73_000106</name>
</gene>
<keyword evidence="1" id="KW-1133">Transmembrane helix</keyword>
<feature type="transmembrane region" description="Helical" evidence="1">
    <location>
        <begin position="88"/>
        <end position="108"/>
    </location>
</feature>
<evidence type="ECO:0000313" key="3">
    <source>
        <dbReference type="Proteomes" id="UP001314796"/>
    </source>
</evidence>
<organism evidence="2 3">
    <name type="scientific">Alkaliphilus hydrothermalis</name>
    <dbReference type="NCBI Taxonomy" id="1482730"/>
    <lineage>
        <taxon>Bacteria</taxon>
        <taxon>Bacillati</taxon>
        <taxon>Bacillota</taxon>
        <taxon>Clostridia</taxon>
        <taxon>Peptostreptococcales</taxon>
        <taxon>Natronincolaceae</taxon>
        <taxon>Alkaliphilus</taxon>
    </lineage>
</organism>
<feature type="transmembrane region" description="Helical" evidence="1">
    <location>
        <begin position="114"/>
        <end position="135"/>
    </location>
</feature>
<protein>
    <recommendedName>
        <fullName evidence="4">Tight adherence protein B</fullName>
    </recommendedName>
</protein>